<evidence type="ECO:0000256" key="2">
    <source>
        <dbReference type="ARBA" id="ARBA00011838"/>
    </source>
</evidence>
<dbReference type="GO" id="GO:0006412">
    <property type="term" value="P:translation"/>
    <property type="evidence" value="ECO:0007669"/>
    <property type="project" value="UniProtKB-UniRule"/>
</dbReference>
<keyword evidence="3 6" id="KW-0689">Ribosomal protein</keyword>
<dbReference type="PANTHER" id="PTHR11545:SF2">
    <property type="entry name" value="LARGE RIBOSOMAL SUBUNIT PROTEIN UL13M"/>
    <property type="match status" value="1"/>
</dbReference>
<proteinExistence type="inferred from homology"/>
<dbReference type="PANTHER" id="PTHR11545">
    <property type="entry name" value="RIBOSOMAL PROTEIN L13"/>
    <property type="match status" value="1"/>
</dbReference>
<dbReference type="HAMAP" id="MF_01366">
    <property type="entry name" value="Ribosomal_uL13"/>
    <property type="match status" value="1"/>
</dbReference>
<dbReference type="EMBL" id="VUNN01000019">
    <property type="protein sequence ID" value="MSU06891.1"/>
    <property type="molecule type" value="Genomic_DNA"/>
</dbReference>
<reference evidence="7 8" key="1">
    <citation type="submission" date="2019-08" db="EMBL/GenBank/DDBJ databases">
        <title>In-depth cultivation of the pig gut microbiome towards novel bacterial diversity and tailored functional studies.</title>
        <authorList>
            <person name="Wylensek D."/>
            <person name="Hitch T.C.A."/>
            <person name="Clavel T."/>
        </authorList>
    </citation>
    <scope>NUCLEOTIDE SEQUENCE [LARGE SCALE GENOMIC DNA]</scope>
    <source>
        <strain evidence="7 8">NM-380-WT-3C1</strain>
    </source>
</reference>
<dbReference type="Pfam" id="PF00572">
    <property type="entry name" value="Ribosomal_L13"/>
    <property type="match status" value="1"/>
</dbReference>
<dbReference type="GO" id="GO:0017148">
    <property type="term" value="P:negative regulation of translation"/>
    <property type="evidence" value="ECO:0007669"/>
    <property type="project" value="TreeGrafter"/>
</dbReference>
<evidence type="ECO:0000256" key="3">
    <source>
        <dbReference type="ARBA" id="ARBA00022980"/>
    </source>
</evidence>
<dbReference type="Gene3D" id="3.90.1180.10">
    <property type="entry name" value="Ribosomal protein L13"/>
    <property type="match status" value="1"/>
</dbReference>
<evidence type="ECO:0000256" key="1">
    <source>
        <dbReference type="ARBA" id="ARBA00006227"/>
    </source>
</evidence>
<dbReference type="GO" id="GO:0003729">
    <property type="term" value="F:mRNA binding"/>
    <property type="evidence" value="ECO:0007669"/>
    <property type="project" value="TreeGrafter"/>
</dbReference>
<sequence>MKTIFVKPQSVEKKWYLIDAEGKNLGRVAVAAARILRGKNKPEYVPHQDMGDNVIIINAAKAAVTGNKVLDKKYYRHSMFPGGLTTESYGELIERKPTYPMEHAIKGMLPHGKLGRALFTNCKVYAGADHPHMAQQPIVVEL</sequence>
<keyword evidence="8" id="KW-1185">Reference proteome</keyword>
<dbReference type="AlphaFoldDB" id="A0A7X2TQV5"/>
<accession>A0A7X2TQV5</accession>
<dbReference type="InterPro" id="IPR005823">
    <property type="entry name" value="Ribosomal_uL13_bac-type"/>
</dbReference>
<comment type="subunit">
    <text evidence="2 6">Part of the 50S ribosomal subunit.</text>
</comment>
<evidence type="ECO:0000313" key="8">
    <source>
        <dbReference type="Proteomes" id="UP000460549"/>
    </source>
</evidence>
<comment type="similarity">
    <text evidence="1 6">Belongs to the universal ribosomal protein uL13 family.</text>
</comment>
<dbReference type="SUPFAM" id="SSF52161">
    <property type="entry name" value="Ribosomal protein L13"/>
    <property type="match status" value="1"/>
</dbReference>
<evidence type="ECO:0000313" key="7">
    <source>
        <dbReference type="EMBL" id="MSU06891.1"/>
    </source>
</evidence>
<protein>
    <recommendedName>
        <fullName evidence="5 6">Large ribosomal subunit protein uL13</fullName>
    </recommendedName>
</protein>
<comment type="caution">
    <text evidence="7">The sequence shown here is derived from an EMBL/GenBank/DDBJ whole genome shotgun (WGS) entry which is preliminary data.</text>
</comment>
<dbReference type="RefSeq" id="WP_154426135.1">
    <property type="nucleotide sequence ID" value="NZ_JAQYGB010000046.1"/>
</dbReference>
<dbReference type="CDD" id="cd00392">
    <property type="entry name" value="Ribosomal_L13"/>
    <property type="match status" value="1"/>
</dbReference>
<organism evidence="7 8">
    <name type="scientific">Bullifex porci</name>
    <dbReference type="NCBI Taxonomy" id="2606638"/>
    <lineage>
        <taxon>Bacteria</taxon>
        <taxon>Pseudomonadati</taxon>
        <taxon>Spirochaetota</taxon>
        <taxon>Spirochaetia</taxon>
        <taxon>Spirochaetales</taxon>
        <taxon>Spirochaetaceae</taxon>
        <taxon>Bullifex</taxon>
    </lineage>
</organism>
<dbReference type="NCBIfam" id="TIGR01066">
    <property type="entry name" value="rplM_bact"/>
    <property type="match status" value="1"/>
</dbReference>
<dbReference type="GO" id="GO:0022625">
    <property type="term" value="C:cytosolic large ribosomal subunit"/>
    <property type="evidence" value="ECO:0007669"/>
    <property type="project" value="TreeGrafter"/>
</dbReference>
<name>A0A7X2TQV5_9SPIO</name>
<dbReference type="InterPro" id="IPR005822">
    <property type="entry name" value="Ribosomal_uL13"/>
</dbReference>
<comment type="function">
    <text evidence="6">This protein is one of the early assembly proteins of the 50S ribosomal subunit, although it is not seen to bind rRNA by itself. It is important during the early stages of 50S assembly.</text>
</comment>
<dbReference type="InterPro" id="IPR036899">
    <property type="entry name" value="Ribosomal_uL13_sf"/>
</dbReference>
<evidence type="ECO:0000256" key="5">
    <source>
        <dbReference type="ARBA" id="ARBA00035201"/>
    </source>
</evidence>
<dbReference type="FunFam" id="3.90.1180.10:FF:000001">
    <property type="entry name" value="50S ribosomal protein L13"/>
    <property type="match status" value="1"/>
</dbReference>
<evidence type="ECO:0000256" key="4">
    <source>
        <dbReference type="ARBA" id="ARBA00023274"/>
    </source>
</evidence>
<gene>
    <name evidence="6 7" type="primary">rplM</name>
    <name evidence="7" type="ORF">FYJ80_08920</name>
</gene>
<evidence type="ECO:0000256" key="6">
    <source>
        <dbReference type="HAMAP-Rule" id="MF_01366"/>
    </source>
</evidence>
<dbReference type="PIRSF" id="PIRSF002181">
    <property type="entry name" value="Ribosomal_L13"/>
    <property type="match status" value="1"/>
</dbReference>
<dbReference type="Proteomes" id="UP000460549">
    <property type="component" value="Unassembled WGS sequence"/>
</dbReference>
<keyword evidence="4 6" id="KW-0687">Ribonucleoprotein</keyword>
<dbReference type="GO" id="GO:0003735">
    <property type="term" value="F:structural constituent of ribosome"/>
    <property type="evidence" value="ECO:0007669"/>
    <property type="project" value="InterPro"/>
</dbReference>